<protein>
    <submittedName>
        <fullName evidence="1">Methyltransferase domain-containing protein</fullName>
    </submittedName>
</protein>
<dbReference type="Pfam" id="PF13489">
    <property type="entry name" value="Methyltransf_23"/>
    <property type="match status" value="1"/>
</dbReference>
<sequence>MRGRAAAVAWTEDPYTEAIGNGRGPLHLRARDGWSLALDVERWCAAADAADLSVLDRCRGTVLDIGCGPGRLVTALHADGHPSLGIDLNPAAVARTRARGGSALRRSVFEPLPAPGTWDTALLMDGNIGIGGDPALLLRRVARLVPSGGLLLAEVATDDVDERLHVWMESAAGAAGTPFPWARVGAAALHRLATLSGWLPEDSWSKDAHEFVALRRA</sequence>
<dbReference type="EMBL" id="QOIM01000025">
    <property type="protein sequence ID" value="RCG22299.1"/>
    <property type="molecule type" value="Genomic_DNA"/>
</dbReference>
<comment type="caution">
    <text evidence="1">The sequence shown here is derived from an EMBL/GenBank/DDBJ whole genome shotgun (WGS) entry which is preliminary data.</text>
</comment>
<dbReference type="GO" id="GO:0032259">
    <property type="term" value="P:methylation"/>
    <property type="evidence" value="ECO:0007669"/>
    <property type="project" value="UniProtKB-KW"/>
</dbReference>
<dbReference type="OrthoDB" id="4484556at2"/>
<dbReference type="Proteomes" id="UP000253507">
    <property type="component" value="Unassembled WGS sequence"/>
</dbReference>
<name>A0A367EX69_9ACTN</name>
<keyword evidence="1" id="KW-0489">Methyltransferase</keyword>
<dbReference type="AlphaFoldDB" id="A0A367EX69"/>
<dbReference type="InterPro" id="IPR029063">
    <property type="entry name" value="SAM-dependent_MTases_sf"/>
</dbReference>
<proteinExistence type="predicted"/>
<dbReference type="GO" id="GO:0008168">
    <property type="term" value="F:methyltransferase activity"/>
    <property type="evidence" value="ECO:0007669"/>
    <property type="project" value="UniProtKB-KW"/>
</dbReference>
<dbReference type="RefSeq" id="WP_114014692.1">
    <property type="nucleotide sequence ID" value="NZ_QOIM01000025.1"/>
</dbReference>
<dbReference type="CDD" id="cd02440">
    <property type="entry name" value="AdoMet_MTases"/>
    <property type="match status" value="1"/>
</dbReference>
<organism evidence="1 2">
    <name type="scientific">Streptomyces reniochalinae</name>
    <dbReference type="NCBI Taxonomy" id="2250578"/>
    <lineage>
        <taxon>Bacteria</taxon>
        <taxon>Bacillati</taxon>
        <taxon>Actinomycetota</taxon>
        <taxon>Actinomycetes</taxon>
        <taxon>Kitasatosporales</taxon>
        <taxon>Streptomycetaceae</taxon>
        <taxon>Streptomyces</taxon>
    </lineage>
</organism>
<accession>A0A367EX69</accession>
<evidence type="ECO:0000313" key="1">
    <source>
        <dbReference type="EMBL" id="RCG22299.1"/>
    </source>
</evidence>
<reference evidence="1 2" key="1">
    <citation type="submission" date="2018-06" db="EMBL/GenBank/DDBJ databases">
        <title>Streptomyces reniochalinae sp. nov. and Streptomyces diacarnus sp. nov. from marine sponges.</title>
        <authorList>
            <person name="Li L."/>
        </authorList>
    </citation>
    <scope>NUCLEOTIDE SEQUENCE [LARGE SCALE GENOMIC DNA]</scope>
    <source>
        <strain evidence="1 2">LHW50302</strain>
    </source>
</reference>
<evidence type="ECO:0000313" key="2">
    <source>
        <dbReference type="Proteomes" id="UP000253507"/>
    </source>
</evidence>
<dbReference type="SUPFAM" id="SSF53335">
    <property type="entry name" value="S-adenosyl-L-methionine-dependent methyltransferases"/>
    <property type="match status" value="1"/>
</dbReference>
<gene>
    <name evidence="1" type="ORF">DQ392_07405</name>
</gene>
<keyword evidence="1" id="KW-0808">Transferase</keyword>
<keyword evidence="2" id="KW-1185">Reference proteome</keyword>
<dbReference type="Gene3D" id="3.40.50.150">
    <property type="entry name" value="Vaccinia Virus protein VP39"/>
    <property type="match status" value="1"/>
</dbReference>